<feature type="region of interest" description="Disordered" evidence="1">
    <location>
        <begin position="1"/>
        <end position="30"/>
    </location>
</feature>
<evidence type="ECO:0000256" key="1">
    <source>
        <dbReference type="SAM" id="MobiDB-lite"/>
    </source>
</evidence>
<feature type="non-terminal residue" evidence="2">
    <location>
        <position position="179"/>
    </location>
</feature>
<feature type="compositionally biased region" description="Basic and acidic residues" evidence="1">
    <location>
        <begin position="1"/>
        <end position="12"/>
    </location>
</feature>
<dbReference type="Pfam" id="PF23435">
    <property type="entry name" value="DUF7121"/>
    <property type="match status" value="1"/>
</dbReference>
<evidence type="ECO:0000313" key="2">
    <source>
        <dbReference type="EMBL" id="GAG39088.1"/>
    </source>
</evidence>
<protein>
    <submittedName>
        <fullName evidence="2">Uncharacterized protein</fullName>
    </submittedName>
</protein>
<sequence>MNKIADSTKNKIEALNQELTPTKEERNKRNLEAKKWAEKRNTLNEKVRNLRKDTDTIKEKRDTINKQVQELKNLRDQVNTKGKEKRTKISELQEKIRVLNEKRPDGNLRQVAREIEDIDWKIQTNSLPVKEEDDLVNQIRQLETQLVVQKRIKKVKNKLFEMRTEQRGFGTEAQTIHKK</sequence>
<organism evidence="2">
    <name type="scientific">marine sediment metagenome</name>
    <dbReference type="NCBI Taxonomy" id="412755"/>
    <lineage>
        <taxon>unclassified sequences</taxon>
        <taxon>metagenomes</taxon>
        <taxon>ecological metagenomes</taxon>
    </lineage>
</organism>
<feature type="compositionally biased region" description="Basic and acidic residues" evidence="1">
    <location>
        <begin position="21"/>
        <end position="30"/>
    </location>
</feature>
<accession>X0XR17</accession>
<comment type="caution">
    <text evidence="2">The sequence shown here is derived from an EMBL/GenBank/DDBJ whole genome shotgun (WGS) entry which is preliminary data.</text>
</comment>
<reference evidence="2" key="1">
    <citation type="journal article" date="2014" name="Front. Microbiol.">
        <title>High frequency of phylogenetically diverse reductive dehalogenase-homologous genes in deep subseafloor sedimentary metagenomes.</title>
        <authorList>
            <person name="Kawai M."/>
            <person name="Futagami T."/>
            <person name="Toyoda A."/>
            <person name="Takaki Y."/>
            <person name="Nishi S."/>
            <person name="Hori S."/>
            <person name="Arai W."/>
            <person name="Tsubouchi T."/>
            <person name="Morono Y."/>
            <person name="Uchiyama I."/>
            <person name="Ito T."/>
            <person name="Fujiyama A."/>
            <person name="Inagaki F."/>
            <person name="Takami H."/>
        </authorList>
    </citation>
    <scope>NUCLEOTIDE SEQUENCE</scope>
    <source>
        <strain evidence="2">Expedition CK06-06</strain>
    </source>
</reference>
<dbReference type="InterPro" id="IPR055545">
    <property type="entry name" value="DUF7121"/>
</dbReference>
<name>X0XR17_9ZZZZ</name>
<gene>
    <name evidence="2" type="ORF">S01H1_62068</name>
</gene>
<proteinExistence type="predicted"/>
<dbReference type="AlphaFoldDB" id="X0XR17"/>
<dbReference type="EMBL" id="BARS01040746">
    <property type="protein sequence ID" value="GAG39088.1"/>
    <property type="molecule type" value="Genomic_DNA"/>
</dbReference>